<accession>A0A4Y2L4G5</accession>
<sequence length="95" mass="10999">MAFGTRKLKRRKTFERFVESNSTFYLSNINPQLRSISRQRSHCIPNTQLKLSPADLSGRRRTNHLAKLIKAHSVSEESVLPLFKQGMESCMQLHL</sequence>
<protein>
    <submittedName>
        <fullName evidence="1">Uncharacterized protein</fullName>
    </submittedName>
</protein>
<proteinExistence type="predicted"/>
<gene>
    <name evidence="1" type="ORF">AVEN_111935_1</name>
</gene>
<dbReference type="Proteomes" id="UP000499080">
    <property type="component" value="Unassembled WGS sequence"/>
</dbReference>
<evidence type="ECO:0000313" key="1">
    <source>
        <dbReference type="EMBL" id="GBN08506.1"/>
    </source>
</evidence>
<dbReference type="EMBL" id="BGPR01005268">
    <property type="protein sequence ID" value="GBN08506.1"/>
    <property type="molecule type" value="Genomic_DNA"/>
</dbReference>
<reference evidence="1 2" key="1">
    <citation type="journal article" date="2019" name="Sci. Rep.">
        <title>Orb-weaving spider Araneus ventricosus genome elucidates the spidroin gene catalogue.</title>
        <authorList>
            <person name="Kono N."/>
            <person name="Nakamura H."/>
            <person name="Ohtoshi R."/>
            <person name="Moran D.A.P."/>
            <person name="Shinohara A."/>
            <person name="Yoshida Y."/>
            <person name="Fujiwara M."/>
            <person name="Mori M."/>
            <person name="Tomita M."/>
            <person name="Arakawa K."/>
        </authorList>
    </citation>
    <scope>NUCLEOTIDE SEQUENCE [LARGE SCALE GENOMIC DNA]</scope>
</reference>
<organism evidence="1 2">
    <name type="scientific">Araneus ventricosus</name>
    <name type="common">Orbweaver spider</name>
    <name type="synonym">Epeira ventricosa</name>
    <dbReference type="NCBI Taxonomy" id="182803"/>
    <lineage>
        <taxon>Eukaryota</taxon>
        <taxon>Metazoa</taxon>
        <taxon>Ecdysozoa</taxon>
        <taxon>Arthropoda</taxon>
        <taxon>Chelicerata</taxon>
        <taxon>Arachnida</taxon>
        <taxon>Araneae</taxon>
        <taxon>Araneomorphae</taxon>
        <taxon>Entelegynae</taxon>
        <taxon>Araneoidea</taxon>
        <taxon>Araneidae</taxon>
        <taxon>Araneus</taxon>
    </lineage>
</organism>
<evidence type="ECO:0000313" key="2">
    <source>
        <dbReference type="Proteomes" id="UP000499080"/>
    </source>
</evidence>
<comment type="caution">
    <text evidence="1">The sequence shown here is derived from an EMBL/GenBank/DDBJ whole genome shotgun (WGS) entry which is preliminary data.</text>
</comment>
<keyword evidence="2" id="KW-1185">Reference proteome</keyword>
<dbReference type="AlphaFoldDB" id="A0A4Y2L4G5"/>
<name>A0A4Y2L4G5_ARAVE</name>